<feature type="domain" description="Glycosyltransferase family 28 N-terminal" evidence="11">
    <location>
        <begin position="8"/>
        <end position="151"/>
    </location>
</feature>
<evidence type="ECO:0000259" key="11">
    <source>
        <dbReference type="Pfam" id="PF03033"/>
    </source>
</evidence>
<evidence type="ECO:0000256" key="1">
    <source>
        <dbReference type="ARBA" id="ARBA00022475"/>
    </source>
</evidence>
<dbReference type="InterPro" id="IPR004276">
    <property type="entry name" value="GlycoTrans_28_N"/>
</dbReference>
<dbReference type="GO" id="GO:0008360">
    <property type="term" value="P:regulation of cell shape"/>
    <property type="evidence" value="ECO:0007669"/>
    <property type="project" value="UniProtKB-KW"/>
</dbReference>
<dbReference type="Gene3D" id="3.40.50.2000">
    <property type="entry name" value="Glycogen Phosphorylase B"/>
    <property type="match status" value="2"/>
</dbReference>
<evidence type="ECO:0000256" key="7">
    <source>
        <dbReference type="ARBA" id="ARBA00023136"/>
    </source>
</evidence>
<dbReference type="PANTHER" id="PTHR21015:SF27">
    <property type="entry name" value="UDP-N-ACETYLGLUCOSAMINE--N-ACETYLMURAMYL-(PENTAPEPTIDE) PYROPHOSPHORYL-UNDECAPRENOL N-ACETYLGLUCOSAMINE TRANSFERASE"/>
    <property type="match status" value="1"/>
</dbReference>
<dbReference type="PANTHER" id="PTHR21015">
    <property type="entry name" value="UDP-N-ACETYLGLUCOSAMINE--N-ACETYLMURAMYL-(PENTAPEPTIDE) PYROPHOSPHORYL-UNDECAPRENOL N-ACETYLGLUCOSAMINE TRANSFERASE 1"/>
    <property type="match status" value="1"/>
</dbReference>
<evidence type="ECO:0000256" key="8">
    <source>
        <dbReference type="ARBA" id="ARBA00023306"/>
    </source>
</evidence>
<protein>
    <recommendedName>
        <fullName evidence="10">UDP-N-acetylglucosamine--N-acetylmuramyl-(pentapeptide) pyrophosphoryl-undecaprenol N-acetylglucosamine transferase</fullName>
        <ecNumber evidence="10">2.4.1.227</ecNumber>
    </recommendedName>
    <alternativeName>
        <fullName evidence="10">Undecaprenyl-PP-MurNAc-pentapeptide-UDPGlcNAc GlcNAc transferase</fullName>
    </alternativeName>
</protein>
<dbReference type="HAMAP" id="MF_00033">
    <property type="entry name" value="MurG"/>
    <property type="match status" value="1"/>
</dbReference>
<evidence type="ECO:0000256" key="6">
    <source>
        <dbReference type="ARBA" id="ARBA00022984"/>
    </source>
</evidence>
<comment type="caution">
    <text evidence="10">Lacks conserved residue(s) required for the propagation of feature annotation.</text>
</comment>
<dbReference type="InterPro" id="IPR007235">
    <property type="entry name" value="Glyco_trans_28_C"/>
</dbReference>
<evidence type="ECO:0000256" key="5">
    <source>
        <dbReference type="ARBA" id="ARBA00022960"/>
    </source>
</evidence>
<keyword evidence="1 10" id="KW-1003">Cell membrane</keyword>
<comment type="subcellular location">
    <subcellularLocation>
        <location evidence="10">Cell membrane</location>
        <topology evidence="10">Peripheral membrane protein</topology>
        <orientation evidence="10">Cytoplasmic side</orientation>
    </subcellularLocation>
</comment>
<dbReference type="GO" id="GO:0009252">
    <property type="term" value="P:peptidoglycan biosynthetic process"/>
    <property type="evidence" value="ECO:0007669"/>
    <property type="project" value="UniProtKB-UniRule"/>
</dbReference>
<accession>A0A1G2I6E7</accession>
<dbReference type="InterPro" id="IPR006009">
    <property type="entry name" value="GlcNAc_MurG"/>
</dbReference>
<comment type="pathway">
    <text evidence="10">Cell wall biogenesis; peptidoglycan biosynthesis.</text>
</comment>
<keyword evidence="6 10" id="KW-0573">Peptidoglycan synthesis</keyword>
<dbReference type="GO" id="GO:0051991">
    <property type="term" value="F:UDP-N-acetyl-D-glucosamine:N-acetylmuramoyl-L-alanyl-D-glutamyl-meso-2,6-diaminopimelyl-D-alanyl-D-alanine-diphosphoundecaprenol 4-beta-N-acetylglucosaminlytransferase activity"/>
    <property type="evidence" value="ECO:0007669"/>
    <property type="project" value="RHEA"/>
</dbReference>
<gene>
    <name evidence="10" type="primary">murG</name>
    <name evidence="13" type="ORF">A3F47_02555</name>
</gene>
<comment type="similarity">
    <text evidence="10">Belongs to the glycosyltransferase 28 family. MurG subfamily.</text>
</comment>
<keyword evidence="7 10" id="KW-0472">Membrane</keyword>
<keyword evidence="5 10" id="KW-0133">Cell shape</keyword>
<organism evidence="13 14">
    <name type="scientific">Candidatus Staskawiczbacteria bacterium RIFCSPHIGHO2_12_FULL_38_11</name>
    <dbReference type="NCBI Taxonomy" id="1802209"/>
    <lineage>
        <taxon>Bacteria</taxon>
        <taxon>Candidatus Staskawicziibacteriota</taxon>
    </lineage>
</organism>
<dbReference type="UniPathway" id="UPA00219"/>
<evidence type="ECO:0000256" key="3">
    <source>
        <dbReference type="ARBA" id="ARBA00022676"/>
    </source>
</evidence>
<dbReference type="Pfam" id="PF04101">
    <property type="entry name" value="Glyco_tran_28_C"/>
    <property type="match status" value="1"/>
</dbReference>
<dbReference type="Pfam" id="PF03033">
    <property type="entry name" value="Glyco_transf_28"/>
    <property type="match status" value="1"/>
</dbReference>
<reference evidence="13 14" key="1">
    <citation type="journal article" date="2016" name="Nat. Commun.">
        <title>Thousands of microbial genomes shed light on interconnected biogeochemical processes in an aquifer system.</title>
        <authorList>
            <person name="Anantharaman K."/>
            <person name="Brown C.T."/>
            <person name="Hug L.A."/>
            <person name="Sharon I."/>
            <person name="Castelle C.J."/>
            <person name="Probst A.J."/>
            <person name="Thomas B.C."/>
            <person name="Singh A."/>
            <person name="Wilkins M.J."/>
            <person name="Karaoz U."/>
            <person name="Brodie E.L."/>
            <person name="Williams K.H."/>
            <person name="Hubbard S.S."/>
            <person name="Banfield J.F."/>
        </authorList>
    </citation>
    <scope>NUCLEOTIDE SEQUENCE [LARGE SCALE GENOMIC DNA]</scope>
</reference>
<evidence type="ECO:0000256" key="4">
    <source>
        <dbReference type="ARBA" id="ARBA00022679"/>
    </source>
</evidence>
<comment type="function">
    <text evidence="10">Cell wall formation. Catalyzes the transfer of a GlcNAc subunit on undecaprenyl-pyrophosphoryl-MurNAc-pentapeptide (lipid intermediate I) to form undecaprenyl-pyrophosphoryl-MurNAc-(pentapeptide)GlcNAc (lipid intermediate II).</text>
</comment>
<feature type="binding site" evidence="10">
    <location>
        <position position="202"/>
    </location>
    <ligand>
        <name>UDP-N-acetyl-alpha-D-glucosamine</name>
        <dbReference type="ChEBI" id="CHEBI:57705"/>
    </ligand>
</feature>
<evidence type="ECO:0000313" key="14">
    <source>
        <dbReference type="Proteomes" id="UP000179214"/>
    </source>
</evidence>
<dbReference type="EC" id="2.4.1.227" evidence="10"/>
<evidence type="ECO:0000256" key="2">
    <source>
        <dbReference type="ARBA" id="ARBA00022618"/>
    </source>
</evidence>
<dbReference type="GO" id="GO:0071555">
    <property type="term" value="P:cell wall organization"/>
    <property type="evidence" value="ECO:0007669"/>
    <property type="project" value="UniProtKB-KW"/>
</dbReference>
<dbReference type="GO" id="GO:0005886">
    <property type="term" value="C:plasma membrane"/>
    <property type="evidence" value="ECO:0007669"/>
    <property type="project" value="UniProtKB-SubCell"/>
</dbReference>
<evidence type="ECO:0000313" key="13">
    <source>
        <dbReference type="EMBL" id="OGZ69628.1"/>
    </source>
</evidence>
<feature type="binding site" evidence="10">
    <location>
        <begin position="15"/>
        <end position="17"/>
    </location>
    <ligand>
        <name>UDP-N-acetyl-alpha-D-glucosamine</name>
        <dbReference type="ChEBI" id="CHEBI:57705"/>
    </ligand>
</feature>
<dbReference type="GO" id="GO:0050511">
    <property type="term" value="F:undecaprenyldiphospho-muramoylpentapeptide beta-N-acetylglucosaminyltransferase activity"/>
    <property type="evidence" value="ECO:0007669"/>
    <property type="project" value="UniProtKB-UniRule"/>
</dbReference>
<dbReference type="CDD" id="cd03785">
    <property type="entry name" value="GT28_MurG"/>
    <property type="match status" value="1"/>
</dbReference>
<feature type="domain" description="Glycosyl transferase family 28 C-terminal" evidence="12">
    <location>
        <begin position="195"/>
        <end position="363"/>
    </location>
</feature>
<comment type="catalytic activity">
    <reaction evidence="10">
        <text>di-trans,octa-cis-undecaprenyl diphospho-N-acetyl-alpha-D-muramoyl-L-alanyl-D-glutamyl-meso-2,6-diaminopimeloyl-D-alanyl-D-alanine + UDP-N-acetyl-alpha-D-glucosamine = di-trans,octa-cis-undecaprenyl diphospho-[N-acetyl-alpha-D-glucosaminyl-(1-&gt;4)]-N-acetyl-alpha-D-muramoyl-L-alanyl-D-glutamyl-meso-2,6-diaminopimeloyl-D-alanyl-D-alanine + UDP + H(+)</text>
        <dbReference type="Rhea" id="RHEA:31227"/>
        <dbReference type="ChEBI" id="CHEBI:15378"/>
        <dbReference type="ChEBI" id="CHEBI:57705"/>
        <dbReference type="ChEBI" id="CHEBI:58223"/>
        <dbReference type="ChEBI" id="CHEBI:61387"/>
        <dbReference type="ChEBI" id="CHEBI:61388"/>
        <dbReference type="EC" id="2.4.1.227"/>
    </reaction>
</comment>
<keyword evidence="3 10" id="KW-0328">Glycosyltransferase</keyword>
<comment type="caution">
    <text evidence="13">The sequence shown here is derived from an EMBL/GenBank/DDBJ whole genome shotgun (WGS) entry which is preliminary data.</text>
</comment>
<evidence type="ECO:0000256" key="9">
    <source>
        <dbReference type="ARBA" id="ARBA00023316"/>
    </source>
</evidence>
<evidence type="ECO:0000256" key="10">
    <source>
        <dbReference type="HAMAP-Rule" id="MF_00033"/>
    </source>
</evidence>
<dbReference type="GO" id="GO:0051301">
    <property type="term" value="P:cell division"/>
    <property type="evidence" value="ECO:0007669"/>
    <property type="project" value="UniProtKB-KW"/>
</dbReference>
<keyword evidence="8 10" id="KW-0131">Cell cycle</keyword>
<dbReference type="GO" id="GO:0005975">
    <property type="term" value="P:carbohydrate metabolic process"/>
    <property type="evidence" value="ECO:0007669"/>
    <property type="project" value="InterPro"/>
</dbReference>
<keyword evidence="2 10" id="KW-0132">Cell division</keyword>
<dbReference type="AlphaFoldDB" id="A0A1G2I6E7"/>
<dbReference type="EMBL" id="MHOV01000031">
    <property type="protein sequence ID" value="OGZ69628.1"/>
    <property type="molecule type" value="Genomic_DNA"/>
</dbReference>
<feature type="binding site" evidence="10">
    <location>
        <position position="306"/>
    </location>
    <ligand>
        <name>UDP-N-acetyl-alpha-D-glucosamine</name>
        <dbReference type="ChEBI" id="CHEBI:57705"/>
    </ligand>
</feature>
<proteinExistence type="inferred from homology"/>
<name>A0A1G2I6E7_9BACT</name>
<dbReference type="NCBIfam" id="TIGR01133">
    <property type="entry name" value="murG"/>
    <property type="match status" value="1"/>
</dbReference>
<sequence>MPNKKIKILFTGGGTGGHLMPVIAVSREIRRLHPKSNLEIHYIGPKDELSLLLLAQENIKTHNIVSGKIRRYFAFENITDILFKIPIGFLQSFFLILFIRPRLIFSKGGSGSLVVCFCARIFKIPLFIHESDSVPGISNQAASKWARKIFISFPKTEYFDLSKTILVGNPIKKELTEGNKEDAREIFNLTLEKPVVLFLGGSQGAQPLNDFVLTILNDLLQDFETIHLCGSKNYKNVKMESRVILDKESEKYYHLWEFLDEVQLKHAYKAADIIISRAGAGSIFEIAACGKPSILVPLPESASNHQSKNAYQYSSTGAAVIIEQGNLTHNFFVGKINYLLSNPEKMENMKQAALQFAKPLAAKAVAREILEYLNIND</sequence>
<evidence type="ECO:0000259" key="12">
    <source>
        <dbReference type="Pfam" id="PF04101"/>
    </source>
</evidence>
<dbReference type="SUPFAM" id="SSF53756">
    <property type="entry name" value="UDP-Glycosyltransferase/glycogen phosphorylase"/>
    <property type="match status" value="1"/>
</dbReference>
<dbReference type="Proteomes" id="UP000179214">
    <property type="component" value="Unassembled WGS sequence"/>
</dbReference>
<keyword evidence="4 10" id="KW-0808">Transferase</keyword>
<keyword evidence="9 10" id="KW-0961">Cell wall biogenesis/degradation</keyword>